<evidence type="ECO:0000256" key="1">
    <source>
        <dbReference type="ARBA" id="ARBA00004167"/>
    </source>
</evidence>
<dbReference type="InterPro" id="IPR020894">
    <property type="entry name" value="Cadherin_CS"/>
</dbReference>
<evidence type="ECO:0000256" key="7">
    <source>
        <dbReference type="ARBA" id="ARBA00022889"/>
    </source>
</evidence>
<evidence type="ECO:0000256" key="2">
    <source>
        <dbReference type="ARBA" id="ARBA00022536"/>
    </source>
</evidence>
<evidence type="ECO:0000256" key="6">
    <source>
        <dbReference type="ARBA" id="ARBA00022837"/>
    </source>
</evidence>
<dbReference type="PANTHER" id="PTHR24026">
    <property type="entry name" value="FAT ATYPICAL CADHERIN-RELATED"/>
    <property type="match status" value="1"/>
</dbReference>
<dbReference type="GO" id="GO:0005912">
    <property type="term" value="C:adherens junction"/>
    <property type="evidence" value="ECO:0007669"/>
    <property type="project" value="TreeGrafter"/>
</dbReference>
<evidence type="ECO:0000256" key="4">
    <source>
        <dbReference type="ARBA" id="ARBA00022729"/>
    </source>
</evidence>
<evidence type="ECO:0000256" key="11">
    <source>
        <dbReference type="ARBA" id="ARBA00023180"/>
    </source>
</evidence>
<gene>
    <name evidence="14" type="ORF">mPipKuh1_010592</name>
</gene>
<keyword evidence="5" id="KW-0677">Repeat</keyword>
<keyword evidence="7" id="KW-0130">Cell adhesion</keyword>
<keyword evidence="2" id="KW-0245">EGF-like domain</keyword>
<feature type="domain" description="Cadherin" evidence="13">
    <location>
        <begin position="1"/>
        <end position="55"/>
    </location>
</feature>
<dbReference type="PANTHER" id="PTHR24026:SF37">
    <property type="entry name" value="PROTOCADHERIN FAT 2"/>
    <property type="match status" value="1"/>
</dbReference>
<evidence type="ECO:0000259" key="13">
    <source>
        <dbReference type="PROSITE" id="PS50268"/>
    </source>
</evidence>
<evidence type="ECO:0000256" key="12">
    <source>
        <dbReference type="PROSITE-ProRule" id="PRU00043"/>
    </source>
</evidence>
<dbReference type="GO" id="GO:0007156">
    <property type="term" value="P:homophilic cell adhesion via plasma membrane adhesion molecules"/>
    <property type="evidence" value="ECO:0007669"/>
    <property type="project" value="InterPro"/>
</dbReference>
<evidence type="ECO:0000313" key="14">
    <source>
        <dbReference type="EMBL" id="KAF6346808.1"/>
    </source>
</evidence>
<keyword evidence="15" id="KW-1185">Reference proteome</keyword>
<feature type="domain" description="Cadherin" evidence="13">
    <location>
        <begin position="51"/>
        <end position="155"/>
    </location>
</feature>
<dbReference type="AlphaFoldDB" id="A0A7J7XBC1"/>
<dbReference type="InterPro" id="IPR002126">
    <property type="entry name" value="Cadherin-like_dom"/>
</dbReference>
<dbReference type="PRINTS" id="PR00205">
    <property type="entry name" value="CADHERIN"/>
</dbReference>
<dbReference type="EMBL" id="JACAGB010000008">
    <property type="protein sequence ID" value="KAF6346808.1"/>
    <property type="molecule type" value="Genomic_DNA"/>
</dbReference>
<dbReference type="FunFam" id="2.60.40.60:FF:000037">
    <property type="entry name" value="FAT atypical cadherin 1"/>
    <property type="match status" value="1"/>
</dbReference>
<dbReference type="CDD" id="cd11304">
    <property type="entry name" value="Cadherin_repeat"/>
    <property type="match status" value="3"/>
</dbReference>
<dbReference type="PROSITE" id="PS50268">
    <property type="entry name" value="CADHERIN_2"/>
    <property type="match status" value="3"/>
</dbReference>
<keyword evidence="8" id="KW-1133">Transmembrane helix</keyword>
<keyword evidence="3" id="KW-0812">Transmembrane</keyword>
<feature type="domain" description="Cadherin" evidence="13">
    <location>
        <begin position="156"/>
        <end position="267"/>
    </location>
</feature>
<dbReference type="Pfam" id="PF00028">
    <property type="entry name" value="Cadherin"/>
    <property type="match status" value="2"/>
</dbReference>
<keyword evidence="4" id="KW-0732">Signal</keyword>
<dbReference type="FunFam" id="2.60.40.60:FF:000186">
    <property type="entry name" value="FAT atypical cadherin 2"/>
    <property type="match status" value="1"/>
</dbReference>
<evidence type="ECO:0000313" key="15">
    <source>
        <dbReference type="Proteomes" id="UP000558488"/>
    </source>
</evidence>
<comment type="caution">
    <text evidence="14">The sequence shown here is derived from an EMBL/GenBank/DDBJ whole genome shotgun (WGS) entry which is preliminary data.</text>
</comment>
<dbReference type="SMART" id="SM00112">
    <property type="entry name" value="CA"/>
    <property type="match status" value="3"/>
</dbReference>
<protein>
    <recommendedName>
        <fullName evidence="13">Cadherin domain-containing protein</fullName>
    </recommendedName>
</protein>
<organism evidence="14 15">
    <name type="scientific">Pipistrellus kuhlii</name>
    <name type="common">Kuhl's pipistrelle</name>
    <dbReference type="NCBI Taxonomy" id="59472"/>
    <lineage>
        <taxon>Eukaryota</taxon>
        <taxon>Metazoa</taxon>
        <taxon>Chordata</taxon>
        <taxon>Craniata</taxon>
        <taxon>Vertebrata</taxon>
        <taxon>Euteleostomi</taxon>
        <taxon>Mammalia</taxon>
        <taxon>Eutheria</taxon>
        <taxon>Laurasiatheria</taxon>
        <taxon>Chiroptera</taxon>
        <taxon>Yangochiroptera</taxon>
        <taxon>Vespertilionidae</taxon>
        <taxon>Pipistrellus</taxon>
    </lineage>
</organism>
<keyword evidence="10" id="KW-1015">Disulfide bond</keyword>
<proteinExistence type="predicted"/>
<dbReference type="Gene3D" id="2.60.40.60">
    <property type="entry name" value="Cadherins"/>
    <property type="match status" value="3"/>
</dbReference>
<accession>A0A7J7XBC1</accession>
<dbReference type="GO" id="GO:0005886">
    <property type="term" value="C:plasma membrane"/>
    <property type="evidence" value="ECO:0007669"/>
    <property type="project" value="InterPro"/>
</dbReference>
<evidence type="ECO:0000256" key="9">
    <source>
        <dbReference type="ARBA" id="ARBA00023136"/>
    </source>
</evidence>
<keyword evidence="11" id="KW-0325">Glycoprotein</keyword>
<evidence type="ECO:0000256" key="10">
    <source>
        <dbReference type="ARBA" id="ARBA00023157"/>
    </source>
</evidence>
<keyword evidence="6 12" id="KW-0106">Calcium</keyword>
<sequence>MIQTLATLDREFVSCYWLTVLAVDRGSVPLSAVTEVYIEVTDVNDNPPQMSRPVFYPSVQEDAPLHTSVLQLDAWDPDSSSKGKLTFNITSGNHLGFFVIHPFTGLLSTARQLDRENKDEHILEVTVLDNGEPSLRSTSRVVVCISDVNDNPPVFSHKLFNVRLPERLSPVTPGPVYRLVASDLDEGLNGRVTYSIEESDKEGFSIHPVTGMVSSSNTFVAGEYNILTIQATDSGQPPLSASVRLHIEWIPQPRPSSIPLAFDEPHYSFTVMETDPVNHMVGVISVEGRPGLFWFNISGEALRGPAPPFLIDYP</sequence>
<evidence type="ECO:0000256" key="8">
    <source>
        <dbReference type="ARBA" id="ARBA00022989"/>
    </source>
</evidence>
<evidence type="ECO:0000256" key="3">
    <source>
        <dbReference type="ARBA" id="ARBA00022692"/>
    </source>
</evidence>
<name>A0A7J7XBC1_PIPKU</name>
<evidence type="ECO:0000256" key="5">
    <source>
        <dbReference type="ARBA" id="ARBA00022737"/>
    </source>
</evidence>
<dbReference type="SUPFAM" id="SSF49313">
    <property type="entry name" value="Cadherin-like"/>
    <property type="match status" value="3"/>
</dbReference>
<reference evidence="14 15" key="1">
    <citation type="journal article" date="2020" name="Nature">
        <title>Six reference-quality genomes reveal evolution of bat adaptations.</title>
        <authorList>
            <person name="Jebb D."/>
            <person name="Huang Z."/>
            <person name="Pippel M."/>
            <person name="Hughes G.M."/>
            <person name="Lavrichenko K."/>
            <person name="Devanna P."/>
            <person name="Winkler S."/>
            <person name="Jermiin L.S."/>
            <person name="Skirmuntt E.C."/>
            <person name="Katzourakis A."/>
            <person name="Burkitt-Gray L."/>
            <person name="Ray D.A."/>
            <person name="Sullivan K.A.M."/>
            <person name="Roscito J.G."/>
            <person name="Kirilenko B.M."/>
            <person name="Davalos L.M."/>
            <person name="Corthals A.P."/>
            <person name="Power M.L."/>
            <person name="Jones G."/>
            <person name="Ransome R.D."/>
            <person name="Dechmann D.K.N."/>
            <person name="Locatelli A.G."/>
            <person name="Puechmaille S.J."/>
            <person name="Fedrigo O."/>
            <person name="Jarvis E.D."/>
            <person name="Hiller M."/>
            <person name="Vernes S.C."/>
            <person name="Myers E.W."/>
            <person name="Teeling E.C."/>
        </authorList>
    </citation>
    <scope>NUCLEOTIDE SEQUENCE [LARGE SCALE GENOMIC DNA]</scope>
    <source>
        <strain evidence="14">MPipKuh1</strain>
        <tissue evidence="14">Flight muscle</tissue>
    </source>
</reference>
<keyword evidence="9" id="KW-0472">Membrane</keyword>
<dbReference type="PROSITE" id="PS00232">
    <property type="entry name" value="CADHERIN_1"/>
    <property type="match status" value="1"/>
</dbReference>
<dbReference type="InterPro" id="IPR015919">
    <property type="entry name" value="Cadherin-like_sf"/>
</dbReference>
<comment type="subcellular location">
    <subcellularLocation>
        <location evidence="1">Membrane</location>
        <topology evidence="1">Single-pass membrane protein</topology>
    </subcellularLocation>
</comment>
<dbReference type="Proteomes" id="UP000558488">
    <property type="component" value="Unassembled WGS sequence"/>
</dbReference>
<dbReference type="GO" id="GO:0005509">
    <property type="term" value="F:calcium ion binding"/>
    <property type="evidence" value="ECO:0007669"/>
    <property type="project" value="UniProtKB-UniRule"/>
</dbReference>